<reference evidence="3 4" key="1">
    <citation type="journal article" date="2020" name="G3 (Bethesda)">
        <title>CeMbio - The Caenorhabditis elegans Microbiome Resource.</title>
        <authorList>
            <person name="Dirksen P."/>
            <person name="Assie A."/>
            <person name="Zimmermann J."/>
            <person name="Zhang F."/>
            <person name="Tietje A.M."/>
            <person name="Marsh S.A."/>
            <person name="Felix M.A."/>
            <person name="Shapira M."/>
            <person name="Kaleta C."/>
            <person name="Schulenburg H."/>
            <person name="Samuel B."/>
        </authorList>
    </citation>
    <scope>NUCLEOTIDE SEQUENCE [LARGE SCALE GENOMIC DNA]</scope>
    <source>
        <strain evidence="3 4">BIGb0172</strain>
    </source>
</reference>
<evidence type="ECO:0000256" key="1">
    <source>
        <dbReference type="ARBA" id="ARBA00006484"/>
    </source>
</evidence>
<dbReference type="InterPro" id="IPR036291">
    <property type="entry name" value="NAD(P)-bd_dom_sf"/>
</dbReference>
<dbReference type="GO" id="GO:0016491">
    <property type="term" value="F:oxidoreductase activity"/>
    <property type="evidence" value="ECO:0007669"/>
    <property type="project" value="UniProtKB-KW"/>
</dbReference>
<protein>
    <submittedName>
        <fullName evidence="3">SDR family NAD(P)-dependent oxidoreductase</fullName>
    </submittedName>
</protein>
<evidence type="ECO:0000313" key="3">
    <source>
        <dbReference type="EMBL" id="QMV73142.1"/>
    </source>
</evidence>
<keyword evidence="4" id="KW-1185">Reference proteome</keyword>
<dbReference type="PANTHER" id="PTHR44196">
    <property type="entry name" value="DEHYDROGENASE/REDUCTASE SDR FAMILY MEMBER 7B"/>
    <property type="match status" value="1"/>
</dbReference>
<dbReference type="AlphaFoldDB" id="A0A7G5EGL7"/>
<dbReference type="Proteomes" id="UP000515240">
    <property type="component" value="Chromosome"/>
</dbReference>
<dbReference type="Gene3D" id="3.40.50.720">
    <property type="entry name" value="NAD(P)-binding Rossmann-like Domain"/>
    <property type="match status" value="1"/>
</dbReference>
<dbReference type="KEGG" id="cpis:HS961_10025"/>
<dbReference type="PANTHER" id="PTHR44196:SF1">
    <property type="entry name" value="DEHYDROGENASE_REDUCTASE SDR FAMILY MEMBER 7B"/>
    <property type="match status" value="1"/>
</dbReference>
<accession>A0A7G5EGL7</accession>
<evidence type="ECO:0000256" key="2">
    <source>
        <dbReference type="ARBA" id="ARBA00023002"/>
    </source>
</evidence>
<dbReference type="InterPro" id="IPR002347">
    <property type="entry name" value="SDR_fam"/>
</dbReference>
<proteinExistence type="inferred from homology"/>
<comment type="similarity">
    <text evidence="1">Belongs to the short-chain dehydrogenases/reductases (SDR) family.</text>
</comment>
<dbReference type="RefSeq" id="WP_182327570.1">
    <property type="nucleotide sequence ID" value="NZ_CP058554.1"/>
</dbReference>
<dbReference type="Pfam" id="PF00106">
    <property type="entry name" value="adh_short"/>
    <property type="match status" value="1"/>
</dbReference>
<organism evidence="3 4">
    <name type="scientific">Comamonas piscis</name>
    <dbReference type="NCBI Taxonomy" id="1562974"/>
    <lineage>
        <taxon>Bacteria</taxon>
        <taxon>Pseudomonadati</taxon>
        <taxon>Pseudomonadota</taxon>
        <taxon>Betaproteobacteria</taxon>
        <taxon>Burkholderiales</taxon>
        <taxon>Comamonadaceae</taxon>
        <taxon>Comamonas</taxon>
    </lineage>
</organism>
<keyword evidence="2" id="KW-0560">Oxidoreductase</keyword>
<dbReference type="PRINTS" id="PR00081">
    <property type="entry name" value="GDHRDH"/>
</dbReference>
<dbReference type="SUPFAM" id="SSF51735">
    <property type="entry name" value="NAD(P)-binding Rossmann-fold domains"/>
    <property type="match status" value="1"/>
</dbReference>
<gene>
    <name evidence="3" type="ORF">HS961_10025</name>
</gene>
<name>A0A7G5EGL7_9BURK</name>
<sequence>MPLNTPIERWYGLRVWLVGASSGVGLALAEQLHAAGAQVIVSARRQAILEDFAKSHPGSQALSLDVTDRQAVINAVMQLVDEAPLDLVCYCAGQHQTMQADDLDLNALLQQREVALIGALHLFAAVTPHLLAAARAGRHPHLSLVASVAGLRGLPGNLAYGPSQAALINLAETLQLELPPQGVGVSLAVVKPGLVATPFTEPHPGTQPPWAQPEQAASAMLQGWARGSFQLALPWRSKLGRRSGQATSAPGFFAWLRRLQGN</sequence>
<dbReference type="GO" id="GO:0016020">
    <property type="term" value="C:membrane"/>
    <property type="evidence" value="ECO:0007669"/>
    <property type="project" value="TreeGrafter"/>
</dbReference>
<dbReference type="EMBL" id="CP058554">
    <property type="protein sequence ID" value="QMV73142.1"/>
    <property type="molecule type" value="Genomic_DNA"/>
</dbReference>
<evidence type="ECO:0000313" key="4">
    <source>
        <dbReference type="Proteomes" id="UP000515240"/>
    </source>
</evidence>